<evidence type="ECO:0000313" key="1">
    <source>
        <dbReference type="EMBL" id="CAK0792704.1"/>
    </source>
</evidence>
<evidence type="ECO:0000313" key="2">
    <source>
        <dbReference type="Proteomes" id="UP001189429"/>
    </source>
</evidence>
<reference evidence="1" key="1">
    <citation type="submission" date="2023-10" db="EMBL/GenBank/DDBJ databases">
        <authorList>
            <person name="Chen Y."/>
            <person name="Shah S."/>
            <person name="Dougan E. K."/>
            <person name="Thang M."/>
            <person name="Chan C."/>
        </authorList>
    </citation>
    <scope>NUCLEOTIDE SEQUENCE [LARGE SCALE GENOMIC DNA]</scope>
</reference>
<gene>
    <name evidence="1" type="ORF">PCOR1329_LOCUS3204</name>
</gene>
<feature type="non-terminal residue" evidence="1">
    <location>
        <position position="96"/>
    </location>
</feature>
<keyword evidence="2" id="KW-1185">Reference proteome</keyword>
<dbReference type="EMBL" id="CAUYUJ010000816">
    <property type="protein sequence ID" value="CAK0792704.1"/>
    <property type="molecule type" value="Genomic_DNA"/>
</dbReference>
<evidence type="ECO:0008006" key="3">
    <source>
        <dbReference type="Google" id="ProtNLM"/>
    </source>
</evidence>
<dbReference type="Pfam" id="PF11397">
    <property type="entry name" value="GlcNAc"/>
    <property type="match status" value="1"/>
</dbReference>
<name>A0ABN9PIB4_9DINO</name>
<proteinExistence type="predicted"/>
<comment type="caution">
    <text evidence="1">The sequence shown here is derived from an EMBL/GenBank/DDBJ whole genome shotgun (WGS) entry which is preliminary data.</text>
</comment>
<dbReference type="InterPro" id="IPR021067">
    <property type="entry name" value="Glycosyltransferase"/>
</dbReference>
<protein>
    <recommendedName>
        <fullName evidence="3">Selenoprotein O</fullName>
    </recommendedName>
</protein>
<sequence>MALSCVLARPIRSDSDAVPMRPDPTYVLLRSVLPDSVLADPARPAPGRAAGEASAVAGLTRPALTKFWAAGLSFSKCHAERDVPADPNLMHIFTGE</sequence>
<organism evidence="1 2">
    <name type="scientific">Prorocentrum cordatum</name>
    <dbReference type="NCBI Taxonomy" id="2364126"/>
    <lineage>
        <taxon>Eukaryota</taxon>
        <taxon>Sar</taxon>
        <taxon>Alveolata</taxon>
        <taxon>Dinophyceae</taxon>
        <taxon>Prorocentrales</taxon>
        <taxon>Prorocentraceae</taxon>
        <taxon>Prorocentrum</taxon>
    </lineage>
</organism>
<dbReference type="Proteomes" id="UP001189429">
    <property type="component" value="Unassembled WGS sequence"/>
</dbReference>
<accession>A0ABN9PIB4</accession>